<feature type="disulfide bond" evidence="3">
    <location>
        <begin position="174"/>
        <end position="201"/>
    </location>
</feature>
<dbReference type="FunFam" id="2.60.120.290:FF:000005">
    <property type="entry name" value="Procollagen C-endopeptidase enhancer 1"/>
    <property type="match status" value="1"/>
</dbReference>
<keyword evidence="4" id="KW-0472">Membrane</keyword>
<evidence type="ECO:0000313" key="7">
    <source>
        <dbReference type="Proteomes" id="UP001497497"/>
    </source>
</evidence>
<evidence type="ECO:0000256" key="3">
    <source>
        <dbReference type="PROSITE-ProRule" id="PRU00059"/>
    </source>
</evidence>
<comment type="caution">
    <text evidence="6">The sequence shown here is derived from an EMBL/GenBank/DDBJ whole genome shotgun (WGS) entry which is preliminary data.</text>
</comment>
<evidence type="ECO:0000313" key="6">
    <source>
        <dbReference type="EMBL" id="CAL1528226.1"/>
    </source>
</evidence>
<feature type="transmembrane region" description="Helical" evidence="4">
    <location>
        <begin position="9"/>
        <end position="32"/>
    </location>
</feature>
<feature type="domain" description="CUB" evidence="5">
    <location>
        <begin position="39"/>
        <end position="160"/>
    </location>
</feature>
<dbReference type="PANTHER" id="PTHR24251">
    <property type="entry name" value="OVOCHYMASE-RELATED"/>
    <property type="match status" value="1"/>
</dbReference>
<dbReference type="AlphaFoldDB" id="A0AAV2H3K9"/>
<evidence type="ECO:0000256" key="1">
    <source>
        <dbReference type="ARBA" id="ARBA00022737"/>
    </source>
</evidence>
<dbReference type="InterPro" id="IPR000859">
    <property type="entry name" value="CUB_dom"/>
</dbReference>
<protein>
    <recommendedName>
        <fullName evidence="5">CUB domain-containing protein</fullName>
    </recommendedName>
</protein>
<dbReference type="Gene3D" id="2.60.120.290">
    <property type="entry name" value="Spermadhesin, CUB domain"/>
    <property type="match status" value="2"/>
</dbReference>
<dbReference type="InterPro" id="IPR035914">
    <property type="entry name" value="Sperma_CUB_dom_sf"/>
</dbReference>
<dbReference type="InterPro" id="IPR036055">
    <property type="entry name" value="LDL_receptor-like_sf"/>
</dbReference>
<keyword evidence="4" id="KW-0812">Transmembrane</keyword>
<dbReference type="CDD" id="cd00112">
    <property type="entry name" value="LDLa"/>
    <property type="match status" value="1"/>
</dbReference>
<dbReference type="CDD" id="cd00041">
    <property type="entry name" value="CUB"/>
    <property type="match status" value="2"/>
</dbReference>
<evidence type="ECO:0000256" key="4">
    <source>
        <dbReference type="SAM" id="Phobius"/>
    </source>
</evidence>
<comment type="caution">
    <text evidence="3">Lacks conserved residue(s) required for the propagation of feature annotation.</text>
</comment>
<keyword evidence="7" id="KW-1185">Reference proteome</keyword>
<evidence type="ECO:0000259" key="5">
    <source>
        <dbReference type="PROSITE" id="PS01180"/>
    </source>
</evidence>
<sequence length="486" mass="55155">MPNYDGCRLVATMTLCELLVLLMASSITIYSVPCQAQKCNYTFSYLNGAVGNFSSPGFPDYYPSLLRCTYLFDAAKNGGVEIKFDAFELEDGKEGEQICRYDYIDVYTMDSQGFKTLLNKFCGRKIPQTIISPQSKLEIVFVTDHWQNSATGFSGRYRFLGEDWQPFDHKANRCGNDNLSGVAGFIQSPNYPRKYPPNVNCSWVINVPENQQILLRLLDLDISHGPHCTDAKLQLYNGYATTMSVYTREWCGLMSSYDTDELQYVTFTNRMVVRFLSGSNNNNHHFGFKLLWMGITLPQESGECTNFRCEGGQYCHNGLPCVNLPKYCISRQLVCDGIRNCGPFDDSDERRCMKEILIITACIAVPSVILLMTVGTIVYCYKSRHVKKSTSEDQQLTHSQSQGTTSRESFNRQMILHTSFIDGASAVFNDQTLLPDFNDLGQIEPNYTSHIYSDESSRSLQTHKKRPSYHMMQQSYEDGNLIMAQS</sequence>
<feature type="domain" description="CUB" evidence="5">
    <location>
        <begin position="174"/>
        <end position="295"/>
    </location>
</feature>
<proteinExistence type="predicted"/>
<accession>A0AAV2H3K9</accession>
<feature type="transmembrane region" description="Helical" evidence="4">
    <location>
        <begin position="356"/>
        <end position="381"/>
    </location>
</feature>
<gene>
    <name evidence="6" type="ORF">GSLYS_00002396001</name>
</gene>
<dbReference type="SMART" id="SM00042">
    <property type="entry name" value="CUB"/>
    <property type="match status" value="2"/>
</dbReference>
<reference evidence="6 7" key="1">
    <citation type="submission" date="2024-04" db="EMBL/GenBank/DDBJ databases">
        <authorList>
            <consortium name="Genoscope - CEA"/>
            <person name="William W."/>
        </authorList>
    </citation>
    <scope>NUCLEOTIDE SEQUENCE [LARGE SCALE GENOMIC DNA]</scope>
</reference>
<dbReference type="PROSITE" id="PS01180">
    <property type="entry name" value="CUB"/>
    <property type="match status" value="2"/>
</dbReference>
<name>A0AAV2H3K9_LYMST</name>
<keyword evidence="2 3" id="KW-1015">Disulfide bond</keyword>
<evidence type="ECO:0000256" key="2">
    <source>
        <dbReference type="ARBA" id="ARBA00023157"/>
    </source>
</evidence>
<keyword evidence="4" id="KW-1133">Transmembrane helix</keyword>
<dbReference type="SUPFAM" id="SSF49854">
    <property type="entry name" value="Spermadhesin, CUB domain"/>
    <property type="match status" value="2"/>
</dbReference>
<organism evidence="6 7">
    <name type="scientific">Lymnaea stagnalis</name>
    <name type="common">Great pond snail</name>
    <name type="synonym">Helix stagnalis</name>
    <dbReference type="NCBI Taxonomy" id="6523"/>
    <lineage>
        <taxon>Eukaryota</taxon>
        <taxon>Metazoa</taxon>
        <taxon>Spiralia</taxon>
        <taxon>Lophotrochozoa</taxon>
        <taxon>Mollusca</taxon>
        <taxon>Gastropoda</taxon>
        <taxon>Heterobranchia</taxon>
        <taxon>Euthyneura</taxon>
        <taxon>Panpulmonata</taxon>
        <taxon>Hygrophila</taxon>
        <taxon>Lymnaeoidea</taxon>
        <taxon>Lymnaeidae</taxon>
        <taxon>Lymnaea</taxon>
    </lineage>
</organism>
<dbReference type="Proteomes" id="UP001497497">
    <property type="component" value="Unassembled WGS sequence"/>
</dbReference>
<dbReference type="Pfam" id="PF00431">
    <property type="entry name" value="CUB"/>
    <property type="match status" value="2"/>
</dbReference>
<dbReference type="Gene3D" id="4.10.400.10">
    <property type="entry name" value="Low-density Lipoprotein Receptor"/>
    <property type="match status" value="1"/>
</dbReference>
<dbReference type="InterPro" id="IPR002172">
    <property type="entry name" value="LDrepeatLR_classA_rpt"/>
</dbReference>
<dbReference type="EMBL" id="CAXITT010000029">
    <property type="protein sequence ID" value="CAL1528226.1"/>
    <property type="molecule type" value="Genomic_DNA"/>
</dbReference>
<keyword evidence="1" id="KW-0677">Repeat</keyword>